<sequence length="279" mass="30950">MLRTSVVLAALVAVAVGTFEMPELLMTEETLQALYPLDSAAVAAGRCQNDLQLTLCQAQFDEDLGFNANLQWRNSTTLTRLIKKLLIQVDFQKVIDVCSARQKFYSCMGAFYPSCVNRYSLLSKDGASWSNVMPYVKLWEHLDFLCNAGFDVIQPQWLCNARVESANATAIEACQATFQKHLNSANWKHICDRNLVPEYAQCVQKIASAGCSPSLGWFACEDVRVGYARDCPEIRCSVSSEEALDECRRAFDDGIEQNPNSYSLASTMASCNQGIFGPS</sequence>
<dbReference type="EMBL" id="JAUCMV010000002">
    <property type="protein sequence ID" value="KAK0417812.1"/>
    <property type="molecule type" value="Genomic_DNA"/>
</dbReference>
<evidence type="ECO:0000313" key="2">
    <source>
        <dbReference type="EMBL" id="KAK0417812.1"/>
    </source>
</evidence>
<proteinExistence type="predicted"/>
<organism evidence="2 3">
    <name type="scientific">Steinernema hermaphroditum</name>
    <dbReference type="NCBI Taxonomy" id="289476"/>
    <lineage>
        <taxon>Eukaryota</taxon>
        <taxon>Metazoa</taxon>
        <taxon>Ecdysozoa</taxon>
        <taxon>Nematoda</taxon>
        <taxon>Chromadorea</taxon>
        <taxon>Rhabditida</taxon>
        <taxon>Tylenchina</taxon>
        <taxon>Panagrolaimomorpha</taxon>
        <taxon>Strongyloidoidea</taxon>
        <taxon>Steinernematidae</taxon>
        <taxon>Steinernema</taxon>
    </lineage>
</organism>
<evidence type="ECO:0000313" key="3">
    <source>
        <dbReference type="Proteomes" id="UP001175271"/>
    </source>
</evidence>
<keyword evidence="3" id="KW-1185">Reference proteome</keyword>
<evidence type="ECO:0000256" key="1">
    <source>
        <dbReference type="SAM" id="SignalP"/>
    </source>
</evidence>
<comment type="caution">
    <text evidence="2">The sequence shown here is derived from an EMBL/GenBank/DDBJ whole genome shotgun (WGS) entry which is preliminary data.</text>
</comment>
<dbReference type="PANTHER" id="PTHR34311">
    <property type="entry name" value="PROTEIN CBG21698-RELATED"/>
    <property type="match status" value="1"/>
</dbReference>
<feature type="signal peptide" evidence="1">
    <location>
        <begin position="1"/>
        <end position="17"/>
    </location>
</feature>
<evidence type="ECO:0008006" key="4">
    <source>
        <dbReference type="Google" id="ProtNLM"/>
    </source>
</evidence>
<name>A0AA39M1W6_9BILA</name>
<dbReference type="AlphaFoldDB" id="A0AA39M1W6"/>
<keyword evidence="1" id="KW-0732">Signal</keyword>
<reference evidence="2" key="1">
    <citation type="submission" date="2023-06" db="EMBL/GenBank/DDBJ databases">
        <title>Genomic analysis of the entomopathogenic nematode Steinernema hermaphroditum.</title>
        <authorList>
            <person name="Schwarz E.M."/>
            <person name="Heppert J.K."/>
            <person name="Baniya A."/>
            <person name="Schwartz H.T."/>
            <person name="Tan C.-H."/>
            <person name="Antoshechkin I."/>
            <person name="Sternberg P.W."/>
            <person name="Goodrich-Blair H."/>
            <person name="Dillman A.R."/>
        </authorList>
    </citation>
    <scope>NUCLEOTIDE SEQUENCE</scope>
    <source>
        <strain evidence="2">PS9179</strain>
        <tissue evidence="2">Whole animal</tissue>
    </source>
</reference>
<accession>A0AA39M1W6</accession>
<gene>
    <name evidence="2" type="ORF">QR680_013227</name>
</gene>
<protein>
    <recommendedName>
        <fullName evidence="4">DUF19 domain-containing protein</fullName>
    </recommendedName>
</protein>
<dbReference type="Proteomes" id="UP001175271">
    <property type="component" value="Unassembled WGS sequence"/>
</dbReference>
<feature type="chain" id="PRO_5041225038" description="DUF19 domain-containing protein" evidence="1">
    <location>
        <begin position="18"/>
        <end position="279"/>
    </location>
</feature>